<dbReference type="PRINTS" id="PR00081">
    <property type="entry name" value="GDHRDH"/>
</dbReference>
<dbReference type="PANTHER" id="PTHR24320">
    <property type="entry name" value="RETINOL DEHYDROGENASE"/>
    <property type="match status" value="1"/>
</dbReference>
<dbReference type="InterPro" id="IPR036291">
    <property type="entry name" value="NAD(P)-bd_dom_sf"/>
</dbReference>
<evidence type="ECO:0000256" key="2">
    <source>
        <dbReference type="ARBA" id="ARBA00022857"/>
    </source>
</evidence>
<dbReference type="SUPFAM" id="SSF51735">
    <property type="entry name" value="NAD(P)-binding Rossmann-fold domains"/>
    <property type="match status" value="1"/>
</dbReference>
<gene>
    <name evidence="4" type="ORF">CALVIDRAFT_525355</name>
</gene>
<dbReference type="GO" id="GO:0016491">
    <property type="term" value="F:oxidoreductase activity"/>
    <property type="evidence" value="ECO:0007669"/>
    <property type="project" value="UniProtKB-KW"/>
</dbReference>
<dbReference type="EMBL" id="KV417272">
    <property type="protein sequence ID" value="KZO99292.1"/>
    <property type="molecule type" value="Genomic_DNA"/>
</dbReference>
<sequence>METLGALYSSAFPPAAKWGFKDIPDLKGKVVIVTGGNAGIAKVMCRELLNHNARLYIFCRSLPKAHEAIADLVKETGKNNVTAIQCDLADLPSVKRASQEFLGKERELYILFNSAGVMSVPLDLLTAQGYDLQFGTNVLGHFYLTQLLLPTLLATAQRHPGEVRVVTTSSSAQQGAPSGGIRYELLKDGPLRNKKATSDMEYYMSKWGNAVYAQELGRRYGSRGIFSASLDPGWIRTNLWQYQGFVGRLTTGWILADVDHGALTPLYAGTAPEAAKCKNGQFFVPWARPGRARSDTEGEEAGKKLWEWCEEQTRGMY</sequence>
<keyword evidence="5" id="KW-1185">Reference proteome</keyword>
<organism evidence="4 5">
    <name type="scientific">Calocera viscosa (strain TUFC12733)</name>
    <dbReference type="NCBI Taxonomy" id="1330018"/>
    <lineage>
        <taxon>Eukaryota</taxon>
        <taxon>Fungi</taxon>
        <taxon>Dikarya</taxon>
        <taxon>Basidiomycota</taxon>
        <taxon>Agaricomycotina</taxon>
        <taxon>Dacrymycetes</taxon>
        <taxon>Dacrymycetales</taxon>
        <taxon>Dacrymycetaceae</taxon>
        <taxon>Calocera</taxon>
    </lineage>
</organism>
<evidence type="ECO:0000256" key="1">
    <source>
        <dbReference type="ARBA" id="ARBA00006484"/>
    </source>
</evidence>
<protein>
    <submittedName>
        <fullName evidence="4">NAD-binding protein</fullName>
    </submittedName>
</protein>
<evidence type="ECO:0000313" key="4">
    <source>
        <dbReference type="EMBL" id="KZO99292.1"/>
    </source>
</evidence>
<accession>A0A167PZR6</accession>
<dbReference type="Pfam" id="PF00106">
    <property type="entry name" value="adh_short"/>
    <property type="match status" value="1"/>
</dbReference>
<dbReference type="AlphaFoldDB" id="A0A167PZR6"/>
<keyword evidence="2" id="KW-0521">NADP</keyword>
<evidence type="ECO:0000256" key="3">
    <source>
        <dbReference type="ARBA" id="ARBA00023002"/>
    </source>
</evidence>
<dbReference type="STRING" id="1330018.A0A167PZR6"/>
<evidence type="ECO:0000313" key="5">
    <source>
        <dbReference type="Proteomes" id="UP000076738"/>
    </source>
</evidence>
<proteinExistence type="inferred from homology"/>
<dbReference type="OrthoDB" id="191139at2759"/>
<comment type="similarity">
    <text evidence="1">Belongs to the short-chain dehydrogenases/reductases (SDR) family.</text>
</comment>
<reference evidence="4 5" key="1">
    <citation type="journal article" date="2016" name="Mol. Biol. Evol.">
        <title>Comparative Genomics of Early-Diverging Mushroom-Forming Fungi Provides Insights into the Origins of Lignocellulose Decay Capabilities.</title>
        <authorList>
            <person name="Nagy L.G."/>
            <person name="Riley R."/>
            <person name="Tritt A."/>
            <person name="Adam C."/>
            <person name="Daum C."/>
            <person name="Floudas D."/>
            <person name="Sun H."/>
            <person name="Yadav J.S."/>
            <person name="Pangilinan J."/>
            <person name="Larsson K.H."/>
            <person name="Matsuura K."/>
            <person name="Barry K."/>
            <person name="Labutti K."/>
            <person name="Kuo R."/>
            <person name="Ohm R.A."/>
            <person name="Bhattacharya S.S."/>
            <person name="Shirouzu T."/>
            <person name="Yoshinaga Y."/>
            <person name="Martin F.M."/>
            <person name="Grigoriev I.V."/>
            <person name="Hibbett D.S."/>
        </authorList>
    </citation>
    <scope>NUCLEOTIDE SEQUENCE [LARGE SCALE GENOMIC DNA]</scope>
    <source>
        <strain evidence="4 5">TUFC12733</strain>
    </source>
</reference>
<dbReference type="PANTHER" id="PTHR24320:SF282">
    <property type="entry name" value="WW DOMAIN-CONTAINING OXIDOREDUCTASE"/>
    <property type="match status" value="1"/>
</dbReference>
<dbReference type="Gene3D" id="3.40.50.720">
    <property type="entry name" value="NAD(P)-binding Rossmann-like Domain"/>
    <property type="match status" value="1"/>
</dbReference>
<dbReference type="Proteomes" id="UP000076738">
    <property type="component" value="Unassembled WGS sequence"/>
</dbReference>
<dbReference type="InterPro" id="IPR002347">
    <property type="entry name" value="SDR_fam"/>
</dbReference>
<keyword evidence="3" id="KW-0560">Oxidoreductase</keyword>
<name>A0A167PZR6_CALVF</name>